<organism evidence="2 3">
    <name type="scientific">Cylindrobasidium torrendii FP15055 ss-10</name>
    <dbReference type="NCBI Taxonomy" id="1314674"/>
    <lineage>
        <taxon>Eukaryota</taxon>
        <taxon>Fungi</taxon>
        <taxon>Dikarya</taxon>
        <taxon>Basidiomycota</taxon>
        <taxon>Agaricomycotina</taxon>
        <taxon>Agaricomycetes</taxon>
        <taxon>Agaricomycetidae</taxon>
        <taxon>Agaricales</taxon>
        <taxon>Marasmiineae</taxon>
        <taxon>Physalacriaceae</taxon>
        <taxon>Cylindrobasidium</taxon>
    </lineage>
</organism>
<reference evidence="2 3" key="1">
    <citation type="journal article" date="2015" name="Fungal Genet. Biol.">
        <title>Evolution of novel wood decay mechanisms in Agaricales revealed by the genome sequences of Fistulina hepatica and Cylindrobasidium torrendii.</title>
        <authorList>
            <person name="Floudas D."/>
            <person name="Held B.W."/>
            <person name="Riley R."/>
            <person name="Nagy L.G."/>
            <person name="Koehler G."/>
            <person name="Ransdell A.S."/>
            <person name="Younus H."/>
            <person name="Chow J."/>
            <person name="Chiniquy J."/>
            <person name="Lipzen A."/>
            <person name="Tritt A."/>
            <person name="Sun H."/>
            <person name="Haridas S."/>
            <person name="LaButti K."/>
            <person name="Ohm R.A."/>
            <person name="Kues U."/>
            <person name="Blanchette R.A."/>
            <person name="Grigoriev I.V."/>
            <person name="Minto R.E."/>
            <person name="Hibbett D.S."/>
        </authorList>
    </citation>
    <scope>NUCLEOTIDE SEQUENCE [LARGE SCALE GENOMIC DNA]</scope>
    <source>
        <strain evidence="2 3">FP15055 ss-10</strain>
    </source>
</reference>
<dbReference type="Proteomes" id="UP000054007">
    <property type="component" value="Unassembled WGS sequence"/>
</dbReference>
<dbReference type="EMBL" id="KN880857">
    <property type="protein sequence ID" value="KIY61877.1"/>
    <property type="molecule type" value="Genomic_DNA"/>
</dbReference>
<evidence type="ECO:0000313" key="2">
    <source>
        <dbReference type="EMBL" id="KIY61877.1"/>
    </source>
</evidence>
<keyword evidence="3" id="KW-1185">Reference proteome</keyword>
<evidence type="ECO:0000259" key="1">
    <source>
        <dbReference type="Pfam" id="PF18803"/>
    </source>
</evidence>
<proteinExistence type="predicted"/>
<dbReference type="Pfam" id="PF18803">
    <property type="entry name" value="CxC2"/>
    <property type="match status" value="1"/>
</dbReference>
<dbReference type="AlphaFoldDB" id="A0A0D7AUJ4"/>
<dbReference type="InterPro" id="IPR041457">
    <property type="entry name" value="CxC2_KDZ-assoc"/>
</dbReference>
<dbReference type="OrthoDB" id="3257613at2759"/>
<protein>
    <recommendedName>
        <fullName evidence="1">CxC2-like cysteine cluster KDZ transposase-associated domain-containing protein</fullName>
    </recommendedName>
</protein>
<name>A0A0D7AUJ4_9AGAR</name>
<dbReference type="Pfam" id="PF18758">
    <property type="entry name" value="KDZ"/>
    <property type="match status" value="1"/>
</dbReference>
<evidence type="ECO:0000313" key="3">
    <source>
        <dbReference type="Proteomes" id="UP000054007"/>
    </source>
</evidence>
<feature type="domain" description="CxC2-like cysteine cluster KDZ transposase-associated" evidence="1">
    <location>
        <begin position="82"/>
        <end position="193"/>
    </location>
</feature>
<dbReference type="STRING" id="1314674.A0A0D7AUJ4"/>
<accession>A0A0D7AUJ4</accession>
<sequence>GVSAHMEPWMSFLDQVQNAYFARQVEPNAAKVCGCYQRQPLYRCKECKHPALCADCVIDWHAYTPFHRLELWNGEFFEPMDLSELGYVYSLRHPGEAGGCPESEPGHSRLMTILDIDGYRQVNVQFCWCEGMPSREAHSEAYQLLEAGLWPQTLVTPRTAITFAAIENFLHHHDTDKTSAYNYCWTLRMMTDPIRPWDVPDSYRAFMRAIRIWHALQPQRRSGQAFGIEDIITGRRKGSTSIFCPACPEIGFNVSQSEVDQAKEEDEHCYTLFLSTDGCFNCPRHILPFEDEDDFALMGGSAYVPDESKYHAMLDKYQGEEVEPSTCARLRAVKLQSLMKFKNLAVTGFVGTICTRHAFMCDNSVVDMYGGEG</sequence>
<feature type="non-terminal residue" evidence="2">
    <location>
        <position position="1"/>
    </location>
</feature>
<dbReference type="InterPro" id="IPR040521">
    <property type="entry name" value="KDZ"/>
</dbReference>
<gene>
    <name evidence="2" type="ORF">CYLTODRAFT_362250</name>
</gene>